<sequence length="153" mass="17222">MMATFSCVCCGTSTTSTYCGKRCERKHVYSETRNKRLELYKKYLLEPQKCALNEIVGHSCGMLCSIAEEACDQLPIVSRFCGQKHADLHDSLLKRSEQELLLEFLQKKMQELKLSHIVKMAKLESEVNAIRKSVASSFEDSVGCDDSSSVSKL</sequence>
<reference evidence="1" key="1">
    <citation type="submission" date="2014-04" db="EMBL/GenBank/DDBJ databases">
        <authorList>
            <person name="Yuan C."/>
            <person name="Hu Y."/>
            <person name="Li D."/>
        </authorList>
    </citation>
    <scope>NUCLEOTIDE SEQUENCE</scope>
    <source>
        <strain evidence="1">XJ</strain>
    </source>
</reference>
<proteinExistence type="predicted"/>
<organism evidence="1">
    <name type="scientific">Barley stripe mosaic virus</name>
    <name type="common">BSMV</name>
    <dbReference type="NCBI Taxonomy" id="12327"/>
    <lineage>
        <taxon>Viruses</taxon>
        <taxon>Riboviria</taxon>
        <taxon>Orthornavirae</taxon>
        <taxon>Kitrinoviricota</taxon>
        <taxon>Alsuviricetes</taxon>
        <taxon>Martellivirales</taxon>
        <taxon>Virgaviridae</taxon>
        <taxon>Hordeivirus</taxon>
        <taxon>Hordeivirus hordei</taxon>
    </lineage>
</organism>
<evidence type="ECO:0000313" key="1">
    <source>
        <dbReference type="EMBL" id="AIT18341.1"/>
    </source>
</evidence>
<name>A0A0G2RAA9_BSMV</name>
<organismHost>
    <name type="scientific">Triticum aestivum</name>
    <name type="common">Wheat</name>
    <dbReference type="NCBI Taxonomy" id="4565"/>
</organismHost>
<protein>
    <submittedName>
        <fullName evidence="1">Gamma b protein</fullName>
    </submittedName>
</protein>
<accession>A0A0G2RAA9</accession>
<organismHost>
    <name type="scientific">Hordeum vulgare</name>
    <name type="common">Barley</name>
    <dbReference type="NCBI Taxonomy" id="4513"/>
</organismHost>
<dbReference type="EMBL" id="KJ746473">
    <property type="protein sequence ID" value="AIT18341.1"/>
    <property type="molecule type" value="Genomic_RNA"/>
</dbReference>